<dbReference type="Proteomes" id="UP000008634">
    <property type="component" value="Chromosome"/>
</dbReference>
<name>E6X6D0_CELAD</name>
<dbReference type="AlphaFoldDB" id="E6X6D0"/>
<dbReference type="SUPFAM" id="SSF48452">
    <property type="entry name" value="TPR-like"/>
    <property type="match status" value="1"/>
</dbReference>
<feature type="chain" id="PRO_5003214949" description="Tetratricopeptide TPR_1 repeat-containing protein" evidence="1">
    <location>
        <begin position="20"/>
        <end position="273"/>
    </location>
</feature>
<dbReference type="RefSeq" id="WP_013548929.1">
    <property type="nucleotide sequence ID" value="NC_014934.1"/>
</dbReference>
<dbReference type="STRING" id="688270.Celal_0072"/>
<evidence type="ECO:0000256" key="1">
    <source>
        <dbReference type="SAM" id="SignalP"/>
    </source>
</evidence>
<dbReference type="EMBL" id="CP002453">
    <property type="protein sequence ID" value="ADV47430.1"/>
    <property type="molecule type" value="Genomic_DNA"/>
</dbReference>
<dbReference type="OrthoDB" id="935812at2"/>
<dbReference type="Gene3D" id="1.25.40.10">
    <property type="entry name" value="Tetratricopeptide repeat domain"/>
    <property type="match status" value="2"/>
</dbReference>
<evidence type="ECO:0000313" key="2">
    <source>
        <dbReference type="EMBL" id="ADV47430.1"/>
    </source>
</evidence>
<feature type="signal peptide" evidence="1">
    <location>
        <begin position="1"/>
        <end position="19"/>
    </location>
</feature>
<dbReference type="InterPro" id="IPR011990">
    <property type="entry name" value="TPR-like_helical_dom_sf"/>
</dbReference>
<proteinExistence type="predicted"/>
<protein>
    <recommendedName>
        <fullName evidence="4">Tetratricopeptide TPR_1 repeat-containing protein</fullName>
    </recommendedName>
</protein>
<keyword evidence="3" id="KW-1185">Reference proteome</keyword>
<accession>E6X6D0</accession>
<evidence type="ECO:0000313" key="3">
    <source>
        <dbReference type="Proteomes" id="UP000008634"/>
    </source>
</evidence>
<reference evidence="2 3" key="1">
    <citation type="journal article" date="2010" name="Stand. Genomic Sci.">
        <title>Complete genome sequence of Cellulophaga algicola type strain (IC166).</title>
        <authorList>
            <person name="Abt B."/>
            <person name="Lu M."/>
            <person name="Misra M."/>
            <person name="Han C."/>
            <person name="Nolan M."/>
            <person name="Lucas S."/>
            <person name="Hammon N."/>
            <person name="Deshpande S."/>
            <person name="Cheng J.F."/>
            <person name="Tapia R."/>
            <person name="Goodwin L."/>
            <person name="Pitluck S."/>
            <person name="Liolios K."/>
            <person name="Pagani I."/>
            <person name="Ivanova N."/>
            <person name="Mavromatis K."/>
            <person name="Ovchinikova G."/>
            <person name="Pati A."/>
            <person name="Chen A."/>
            <person name="Palaniappan K."/>
            <person name="Land M."/>
            <person name="Hauser L."/>
            <person name="Chang Y.J."/>
            <person name="Jeffries C.D."/>
            <person name="Detter J.C."/>
            <person name="Brambilla E."/>
            <person name="Rohde M."/>
            <person name="Tindall B.J."/>
            <person name="Goker M."/>
            <person name="Woyke T."/>
            <person name="Bristow J."/>
            <person name="Eisen J.A."/>
            <person name="Markowitz V."/>
            <person name="Hugenholtz P."/>
            <person name="Kyrpides N.C."/>
            <person name="Klenk H.P."/>
            <person name="Lapidus A."/>
        </authorList>
    </citation>
    <scope>NUCLEOTIDE SEQUENCE [LARGE SCALE GENOMIC DNA]</scope>
    <source>
        <strain evidence="3">DSM 14237 / IC166 / ACAM 630</strain>
    </source>
</reference>
<gene>
    <name evidence="2" type="ordered locus">Celal_0072</name>
</gene>
<dbReference type="eggNOG" id="COG0457">
    <property type="taxonomic scope" value="Bacteria"/>
</dbReference>
<organism evidence="2 3">
    <name type="scientific">Cellulophaga algicola (strain DSM 14237 / IC166 / ACAM 630)</name>
    <dbReference type="NCBI Taxonomy" id="688270"/>
    <lineage>
        <taxon>Bacteria</taxon>
        <taxon>Pseudomonadati</taxon>
        <taxon>Bacteroidota</taxon>
        <taxon>Flavobacteriia</taxon>
        <taxon>Flavobacteriales</taxon>
        <taxon>Flavobacteriaceae</taxon>
        <taxon>Cellulophaga</taxon>
    </lineage>
</organism>
<evidence type="ECO:0008006" key="4">
    <source>
        <dbReference type="Google" id="ProtNLM"/>
    </source>
</evidence>
<sequence>MIKYLISNVLFFCYLTVAAQPNCEVYKYNGETKKYQACIKLEEADAFYQFSKEFQEIYDEAIAIDSTFAYAYKEKSVAYLKSGDFITWKKLMDKAVQYDAKDNLGYRGWCRYQFFRDYQGAIADLEKLDSLLSYDMGYSKNGTYHLNIAKGLCYKGIGEKEKALTIIENQIKLNEEIDFVGTLDYLHLGVLHLELNHFKKAIEALKKQETTNNLAENQYYLALTYKALKRHTEYQMCLVKAKALYIEGKIMNDPYTTPIDKIYLKDIETELTK</sequence>
<keyword evidence="1" id="KW-0732">Signal</keyword>
<dbReference type="HOGENOM" id="CLU_962498_0_0_10"/>
<dbReference type="KEGG" id="cao:Celal_0072"/>